<dbReference type="SUPFAM" id="SSF53850">
    <property type="entry name" value="Periplasmic binding protein-like II"/>
    <property type="match status" value="1"/>
</dbReference>
<dbReference type="EMBL" id="WHOS01000029">
    <property type="protein sequence ID" value="NUB01676.1"/>
    <property type="molecule type" value="Genomic_DNA"/>
</dbReference>
<sequence>MAKTFGKFSAGKFSAAKFSGLAVGLMLAAGSAVLPAGTALAADPASCKAVRFGDVGWTDIAATTALASVTLDALGYKPSTSVSSVPVVYLGLKTKSLDVFLGNWMPTMETFIKPVLEDGSVEVTRVNLEGAKYTLAVPTYAAEAGLKSFKDLAKYKDKLDGKIYGIEAGNDGNLIIDKMLKADAFGLKDFKMVESSEAGMLAEVKRAVRAKKWIAFLGWAPHPMNKTMDITYLSDGDDWFGPNYGGATVSTNVRKGYAAECPNIGKFLSNLVFTVDMENSVMDGIMNGGRKPEAVAADWLKKNPAVLKTWLSGVTTLDGKDGLAAAQAKLGAAKS</sequence>
<evidence type="ECO:0000313" key="3">
    <source>
        <dbReference type="EMBL" id="NUB01676.1"/>
    </source>
</evidence>
<dbReference type="Pfam" id="PF04069">
    <property type="entry name" value="OpuAC"/>
    <property type="match status" value="1"/>
</dbReference>
<dbReference type="InterPro" id="IPR007210">
    <property type="entry name" value="ABC_Gly_betaine_transp_sub-bd"/>
</dbReference>
<evidence type="ECO:0000313" key="4">
    <source>
        <dbReference type="Proteomes" id="UP000605086"/>
    </source>
</evidence>
<gene>
    <name evidence="3" type="primary">choX</name>
    <name evidence="3" type="ORF">GBZ48_20700</name>
</gene>
<dbReference type="NCBIfam" id="TIGR03414">
    <property type="entry name" value="ABC_choline_bnd"/>
    <property type="match status" value="1"/>
</dbReference>
<keyword evidence="4" id="KW-1185">Reference proteome</keyword>
<feature type="signal peptide" evidence="1">
    <location>
        <begin position="1"/>
        <end position="41"/>
    </location>
</feature>
<keyword evidence="1" id="KW-0732">Signal</keyword>
<dbReference type="Gene3D" id="3.40.190.10">
    <property type="entry name" value="Periplasmic binding protein-like II"/>
    <property type="match status" value="1"/>
</dbReference>
<proteinExistence type="predicted"/>
<feature type="chain" id="PRO_5045342997" evidence="1">
    <location>
        <begin position="42"/>
        <end position="335"/>
    </location>
</feature>
<dbReference type="Gene3D" id="3.40.190.100">
    <property type="entry name" value="Glycine betaine-binding periplasmic protein, domain 2"/>
    <property type="match status" value="1"/>
</dbReference>
<dbReference type="CDD" id="cd13640">
    <property type="entry name" value="PBP2_ChoX"/>
    <property type="match status" value="1"/>
</dbReference>
<comment type="caution">
    <text evidence="3">The sequence shown here is derived from an EMBL/GenBank/DDBJ whole genome shotgun (WGS) entry which is preliminary data.</text>
</comment>
<accession>A0ABX2KJR6</accession>
<name>A0ABX2KJR6_9PROT</name>
<feature type="domain" description="ABC-type glycine betaine transport system substrate-binding" evidence="2">
    <location>
        <begin position="49"/>
        <end position="302"/>
    </location>
</feature>
<dbReference type="InterPro" id="IPR017783">
    <property type="entry name" value="ABC_choline_sub-bd"/>
</dbReference>
<evidence type="ECO:0000256" key="1">
    <source>
        <dbReference type="SAM" id="SignalP"/>
    </source>
</evidence>
<reference evidence="3 4" key="1">
    <citation type="submission" date="2019-10" db="EMBL/GenBank/DDBJ databases">
        <title>Genome sequence of Azospirillum melinis.</title>
        <authorList>
            <person name="Ambrosini A."/>
            <person name="Sant'Anna F.H."/>
            <person name="Cassan F.D."/>
            <person name="Souza E.M."/>
            <person name="Passaglia L.M.P."/>
        </authorList>
    </citation>
    <scope>NUCLEOTIDE SEQUENCE [LARGE SCALE GENOMIC DNA]</scope>
    <source>
        <strain evidence="3 4">TMCY0552</strain>
    </source>
</reference>
<dbReference type="RefSeq" id="WP_174472729.1">
    <property type="nucleotide sequence ID" value="NZ_JAGINN010000001.1"/>
</dbReference>
<protein>
    <submittedName>
        <fullName evidence="3">Choline ABC transporter substrate-binding protein</fullName>
    </submittedName>
</protein>
<organism evidence="3 4">
    <name type="scientific">Azospirillum melinis</name>
    <dbReference type="NCBI Taxonomy" id="328839"/>
    <lineage>
        <taxon>Bacteria</taxon>
        <taxon>Pseudomonadati</taxon>
        <taxon>Pseudomonadota</taxon>
        <taxon>Alphaproteobacteria</taxon>
        <taxon>Rhodospirillales</taxon>
        <taxon>Azospirillaceae</taxon>
        <taxon>Azospirillum</taxon>
    </lineage>
</organism>
<dbReference type="Proteomes" id="UP000605086">
    <property type="component" value="Unassembled WGS sequence"/>
</dbReference>
<evidence type="ECO:0000259" key="2">
    <source>
        <dbReference type="Pfam" id="PF04069"/>
    </source>
</evidence>